<dbReference type="InterPro" id="IPR012348">
    <property type="entry name" value="RNR-like"/>
</dbReference>
<evidence type="ECO:0000313" key="1">
    <source>
        <dbReference type="EMBL" id="MBN3579038.1"/>
    </source>
</evidence>
<name>A0ABS3A718_9VIBR</name>
<proteinExistence type="predicted"/>
<dbReference type="RefSeq" id="WP_172858272.1">
    <property type="nucleotide sequence ID" value="NZ_CAWPTM010000091.1"/>
</dbReference>
<dbReference type="Pfam" id="PF11583">
    <property type="entry name" value="AurF"/>
    <property type="match status" value="1"/>
</dbReference>
<dbReference type="EMBL" id="JAFHLB010000020">
    <property type="protein sequence ID" value="MBN3579038.1"/>
    <property type="molecule type" value="Genomic_DNA"/>
</dbReference>
<dbReference type="InterPro" id="IPR025859">
    <property type="entry name" value="AurF/CmlI"/>
</dbReference>
<accession>A0ABS3A718</accession>
<comment type="caution">
    <text evidence="1">The sequence shown here is derived from an EMBL/GenBank/DDBJ whole genome shotgun (WGS) entry which is preliminary data.</text>
</comment>
<gene>
    <name evidence="1" type="ORF">JYA62_15360</name>
</gene>
<reference evidence="1 2" key="1">
    <citation type="submission" date="2021-02" db="EMBL/GenBank/DDBJ databases">
        <title>Draft Genome Sequences of 5 Vibrio neptunius Strains Isolated From of Bivalve Hatcheries.</title>
        <authorList>
            <person name="Galvis F."/>
            <person name="Barja J.L."/>
            <person name="Lemos M.L."/>
            <person name="Balado M."/>
        </authorList>
    </citation>
    <scope>NUCLEOTIDE SEQUENCE [LARGE SCALE GENOMIC DNA]</scope>
    <source>
        <strain evidence="1 2">PP-145.98</strain>
    </source>
</reference>
<dbReference type="Gene3D" id="1.10.620.20">
    <property type="entry name" value="Ribonucleotide Reductase, subunit A"/>
    <property type="match status" value="1"/>
</dbReference>
<organism evidence="1 2">
    <name type="scientific">Vibrio neptunius</name>
    <dbReference type="NCBI Taxonomy" id="170651"/>
    <lineage>
        <taxon>Bacteria</taxon>
        <taxon>Pseudomonadati</taxon>
        <taxon>Pseudomonadota</taxon>
        <taxon>Gammaproteobacteria</taxon>
        <taxon>Vibrionales</taxon>
        <taxon>Vibrionaceae</taxon>
        <taxon>Vibrio</taxon>
    </lineage>
</organism>
<keyword evidence="2" id="KW-1185">Reference proteome</keyword>
<protein>
    <submittedName>
        <fullName evidence="1">Diiron oxygenase</fullName>
    </submittedName>
</protein>
<evidence type="ECO:0000313" key="2">
    <source>
        <dbReference type="Proteomes" id="UP000779070"/>
    </source>
</evidence>
<dbReference type="Proteomes" id="UP000779070">
    <property type="component" value="Unassembled WGS sequence"/>
</dbReference>
<sequence>MNSYPNYLTFSELSKNPTFTEQFFQTEVKIEKNKVFYPKNRSLEPYFSNEFDSQKFGAAQFLGFLHDTIAVEHNIVIPAIRDLHLLPIEVPQTPLEDLYKLVTDEGHHAAQALTFINAIKDLFHLEVYEKDKEMPLFLRKLFDKKEFLETERDIAIFNMIIGVVTETRISKELGLFTNDELINSAVVDNCRSHQEDEVVHASQFRALGKWSWENFNDRQREIVAKIYAETTIARSYPDIDRLGFYFSQASGINRNESRKIISEVYTQDVLMEEMLLAARPTIAFLKNLGILDYSSATQTLKSAGIEV</sequence>